<dbReference type="PANTHER" id="PTHR14725">
    <property type="entry name" value="RIBOSOME-BINDING FACTOR A, MITOCHONDRIAL-RELATED"/>
    <property type="match status" value="1"/>
</dbReference>
<reference evidence="1" key="1">
    <citation type="submission" date="2021-01" db="EMBL/GenBank/DDBJ databases">
        <authorList>
            <person name="Li R."/>
            <person name="Bekaert M."/>
        </authorList>
    </citation>
    <scope>NUCLEOTIDE SEQUENCE</scope>
    <source>
        <strain evidence="1">Farmed</strain>
    </source>
</reference>
<sequence>MLNKLFNKGGRKKFYFTPMTYNTPSTAATKNKSKCQSNPCKMRRAEQVSKVLFSYISDLIQYGDDDFSQIEESIEISKVQISPDFSALVVHWVATGTEKDDIIQQMLMKNSSRIRQHLINLRVVGTLPPITFVPDLSEVQVKKKEKMYIYVQNHFLSA</sequence>
<keyword evidence="2" id="KW-1185">Reference proteome</keyword>
<dbReference type="InterPro" id="IPR039212">
    <property type="entry name" value="RBFA_mitochondrial"/>
</dbReference>
<dbReference type="AlphaFoldDB" id="A0A812DZR8"/>
<dbReference type="InterPro" id="IPR000238">
    <property type="entry name" value="RbfA"/>
</dbReference>
<accession>A0A812DZR8</accession>
<protein>
    <recommendedName>
        <fullName evidence="3">Ribosome-binding factor A</fullName>
    </recommendedName>
</protein>
<name>A0A812DZR8_ACAPH</name>
<evidence type="ECO:0000313" key="1">
    <source>
        <dbReference type="EMBL" id="CAE1313419.1"/>
    </source>
</evidence>
<gene>
    <name evidence="1" type="ORF">SPHA_64555</name>
</gene>
<evidence type="ECO:0000313" key="2">
    <source>
        <dbReference type="Proteomes" id="UP000597762"/>
    </source>
</evidence>
<dbReference type="Gene3D" id="3.30.300.20">
    <property type="match status" value="1"/>
</dbReference>
<dbReference type="SUPFAM" id="SSF89919">
    <property type="entry name" value="Ribosome-binding factor A, RbfA"/>
    <property type="match status" value="1"/>
</dbReference>
<dbReference type="Pfam" id="PF02033">
    <property type="entry name" value="RBFA"/>
    <property type="match status" value="1"/>
</dbReference>
<dbReference type="InterPro" id="IPR015946">
    <property type="entry name" value="KH_dom-like_a/b"/>
</dbReference>
<organism evidence="1 2">
    <name type="scientific">Acanthosepion pharaonis</name>
    <name type="common">Pharaoh cuttlefish</name>
    <name type="synonym">Sepia pharaonis</name>
    <dbReference type="NCBI Taxonomy" id="158019"/>
    <lineage>
        <taxon>Eukaryota</taxon>
        <taxon>Metazoa</taxon>
        <taxon>Spiralia</taxon>
        <taxon>Lophotrochozoa</taxon>
        <taxon>Mollusca</taxon>
        <taxon>Cephalopoda</taxon>
        <taxon>Coleoidea</taxon>
        <taxon>Decapodiformes</taxon>
        <taxon>Sepiida</taxon>
        <taxon>Sepiina</taxon>
        <taxon>Sepiidae</taxon>
        <taxon>Acanthosepion</taxon>
    </lineage>
</organism>
<evidence type="ECO:0008006" key="3">
    <source>
        <dbReference type="Google" id="ProtNLM"/>
    </source>
</evidence>
<dbReference type="InterPro" id="IPR023799">
    <property type="entry name" value="RbfA_dom_sf"/>
</dbReference>
<dbReference type="PANTHER" id="PTHR14725:SF0">
    <property type="entry name" value="RIBOSOME-BINDING FACTOR A, MITOCHONDRIAL-RELATED"/>
    <property type="match status" value="1"/>
</dbReference>
<dbReference type="EMBL" id="CAHIKZ030004639">
    <property type="protein sequence ID" value="CAE1313419.1"/>
    <property type="molecule type" value="Genomic_DNA"/>
</dbReference>
<dbReference type="OrthoDB" id="418445at2759"/>
<dbReference type="GO" id="GO:0006364">
    <property type="term" value="P:rRNA processing"/>
    <property type="evidence" value="ECO:0007669"/>
    <property type="project" value="InterPro"/>
</dbReference>
<comment type="caution">
    <text evidence="1">The sequence shown here is derived from an EMBL/GenBank/DDBJ whole genome shotgun (WGS) entry which is preliminary data.</text>
</comment>
<dbReference type="Proteomes" id="UP000597762">
    <property type="component" value="Unassembled WGS sequence"/>
</dbReference>
<proteinExistence type="predicted"/>